<dbReference type="SUPFAM" id="SSF52009">
    <property type="entry name" value="Phosphohistidine domain"/>
    <property type="match status" value="1"/>
</dbReference>
<organism evidence="2 3">
    <name type="scientific">Candidatus Doudnabacteria bacterium Gr01-1014_77</name>
    <dbReference type="NCBI Taxonomy" id="2017133"/>
    <lineage>
        <taxon>Bacteria</taxon>
        <taxon>Candidatus Doudnaibacteriota</taxon>
    </lineage>
</organism>
<feature type="domain" description="PEP-utilising enzyme mobile" evidence="1">
    <location>
        <begin position="277"/>
        <end position="348"/>
    </location>
</feature>
<keyword evidence="2" id="KW-0808">Transferase</keyword>
<accession>A0A554JC85</accession>
<dbReference type="Pfam" id="PF00391">
    <property type="entry name" value="PEP-utilizers"/>
    <property type="match status" value="1"/>
</dbReference>
<dbReference type="Gene3D" id="3.50.30.10">
    <property type="entry name" value="Phosphohistidine domain"/>
    <property type="match status" value="1"/>
</dbReference>
<reference evidence="2 3" key="1">
    <citation type="submission" date="2017-07" db="EMBL/GenBank/DDBJ databases">
        <title>Mechanisms for carbon and nitrogen cycling indicate functional differentiation within the Candidate Phyla Radiation.</title>
        <authorList>
            <person name="Danczak R.E."/>
            <person name="Johnston M.D."/>
            <person name="Kenah C."/>
            <person name="Slattery M."/>
            <person name="Wrighton K.C."/>
            <person name="Wilkins M.J."/>
        </authorList>
    </citation>
    <scope>NUCLEOTIDE SEQUENCE [LARGE SCALE GENOMIC DNA]</scope>
    <source>
        <strain evidence="2">Gr01-1014_77</strain>
    </source>
</reference>
<dbReference type="GO" id="GO:0016301">
    <property type="term" value="F:kinase activity"/>
    <property type="evidence" value="ECO:0007669"/>
    <property type="project" value="UniProtKB-KW"/>
</dbReference>
<dbReference type="Proteomes" id="UP000319613">
    <property type="component" value="Unassembled WGS sequence"/>
</dbReference>
<proteinExistence type="predicted"/>
<keyword evidence="2" id="KW-0418">Kinase</keyword>
<gene>
    <name evidence="2" type="ORF">G01um101477_302</name>
</gene>
<dbReference type="InterPro" id="IPR036637">
    <property type="entry name" value="Phosphohistidine_dom_sf"/>
</dbReference>
<evidence type="ECO:0000313" key="3">
    <source>
        <dbReference type="Proteomes" id="UP000319613"/>
    </source>
</evidence>
<protein>
    <submittedName>
        <fullName evidence="2">Pyruvate, water dikinase</fullName>
    </submittedName>
</protein>
<dbReference type="PANTHER" id="PTHR43615">
    <property type="entry name" value="PHOSPHOENOLPYRUVATE SYNTHASE-RELATED"/>
    <property type="match status" value="1"/>
</dbReference>
<sequence length="354" mass="40592">MKQLNIQKFKHDDWTKIWDGGWSILSCSDFGYEYTKGIRFGKRPFAPQSIIFVNSGRSSGWMRQSDRDILGSYLSKQALSNSKNIPQVCNQLKKQSKDIQAFIKKHENTIATLDLFENFLNRILIYYKPHIHVKYVVDYLDPKFLKKYLHVLEEARLAAEPVFKRTEEFLTSFAKILSKETKYNYRLIMSLTDDEVRTYFLKHKLPPKKELEKRYKKCVFLHEDGKHILFANKGVDLVDKIVHPKINKSEVKGFSAFKGKVKGIARIVLDPNKGKAFKNGDILITGSTRPEFLPIMAKAKAFVTDSGGILSHAAITAREMKKPCVIGTQIGTKVFKDGDLIEVDANKGIVRKIK</sequence>
<dbReference type="PANTHER" id="PTHR43615:SF1">
    <property type="entry name" value="PPDK_N DOMAIN-CONTAINING PROTEIN"/>
    <property type="match status" value="1"/>
</dbReference>
<dbReference type="InterPro" id="IPR008279">
    <property type="entry name" value="PEP-util_enz_mobile_dom"/>
</dbReference>
<dbReference type="InterPro" id="IPR051549">
    <property type="entry name" value="PEP_Utilizing_Enz"/>
</dbReference>
<dbReference type="EMBL" id="VMFF01000023">
    <property type="protein sequence ID" value="TSC65890.1"/>
    <property type="molecule type" value="Genomic_DNA"/>
</dbReference>
<name>A0A554JC85_9BACT</name>
<evidence type="ECO:0000313" key="2">
    <source>
        <dbReference type="EMBL" id="TSC65890.1"/>
    </source>
</evidence>
<dbReference type="AlphaFoldDB" id="A0A554JC85"/>
<evidence type="ECO:0000259" key="1">
    <source>
        <dbReference type="Pfam" id="PF00391"/>
    </source>
</evidence>
<comment type="caution">
    <text evidence="2">The sequence shown here is derived from an EMBL/GenBank/DDBJ whole genome shotgun (WGS) entry which is preliminary data.</text>
</comment>
<keyword evidence="2" id="KW-0670">Pyruvate</keyword>